<evidence type="ECO:0000256" key="1">
    <source>
        <dbReference type="SAM" id="Phobius"/>
    </source>
</evidence>
<gene>
    <name evidence="2" type="ORF">SAMN04515625_1208</name>
</gene>
<proteinExistence type="predicted"/>
<keyword evidence="1" id="KW-0472">Membrane</keyword>
<evidence type="ECO:0000313" key="2">
    <source>
        <dbReference type="EMBL" id="SDW56504.1"/>
    </source>
</evidence>
<sequence>MKHMVSHMYQMNNFMDDRAVSEVVGFILIFGIVVLSIGMIYTVGYPILSSNMEASVFESSEQSFVVLQSNMETVAFNELPVKTMKFKLYSSSLGLSNKSNITIDYPGIDSSPQAIGTVEYGKNDKRIVYENGAVFKYYPGQRVVLTSAPPIFTSKLDSENITTITVIRTSGNSFQSGSGVSTLKMSYNNSSLTTNSSVNNLTITINSEFASLWKEYLEENDFSISSSSPDQVVAHRNDTYLIYGEHLIDVDIN</sequence>
<accession>A0A1H2ULX5</accession>
<feature type="transmembrane region" description="Helical" evidence="1">
    <location>
        <begin position="20"/>
        <end position="41"/>
    </location>
</feature>
<keyword evidence="1" id="KW-0812">Transmembrane</keyword>
<reference evidence="2 3" key="1">
    <citation type="submission" date="2016-10" db="EMBL/GenBank/DDBJ databases">
        <authorList>
            <person name="de Groot N.N."/>
        </authorList>
    </citation>
    <scope>NUCLEOTIDE SEQUENCE [LARGE SCALE GENOMIC DNA]</scope>
    <source>
        <strain evidence="2 3">Z-7982</strain>
    </source>
</reference>
<dbReference type="Proteomes" id="UP000198669">
    <property type="component" value="Unassembled WGS sequence"/>
</dbReference>
<protein>
    <submittedName>
        <fullName evidence="2">Uncharacterized protein</fullName>
    </submittedName>
</protein>
<dbReference type="AlphaFoldDB" id="A0A1H2ULX5"/>
<evidence type="ECO:0000313" key="3">
    <source>
        <dbReference type="Proteomes" id="UP000198669"/>
    </source>
</evidence>
<dbReference type="InterPro" id="IPR055713">
    <property type="entry name" value="DUF7289"/>
</dbReference>
<organism evidence="2 3">
    <name type="scientific">Methanohalophilus halophilus</name>
    <dbReference type="NCBI Taxonomy" id="2177"/>
    <lineage>
        <taxon>Archaea</taxon>
        <taxon>Methanobacteriati</taxon>
        <taxon>Methanobacteriota</taxon>
        <taxon>Stenosarchaea group</taxon>
        <taxon>Methanomicrobia</taxon>
        <taxon>Methanosarcinales</taxon>
        <taxon>Methanosarcinaceae</taxon>
        <taxon>Methanohalophilus</taxon>
    </lineage>
</organism>
<dbReference type="Pfam" id="PF23960">
    <property type="entry name" value="DUF7289"/>
    <property type="match status" value="1"/>
</dbReference>
<keyword evidence="1" id="KW-1133">Transmembrane helix</keyword>
<dbReference type="EMBL" id="FNMU01000003">
    <property type="protein sequence ID" value="SDW56504.1"/>
    <property type="molecule type" value="Genomic_DNA"/>
</dbReference>
<name>A0A1H2ULX5_9EURY</name>